<accession>A0ABS7U8N1</accession>
<gene>
    <name evidence="1" type="ORF">K8U61_04095</name>
</gene>
<dbReference type="Pfam" id="PF18986">
    <property type="entry name" value="DUF5719"/>
    <property type="match status" value="1"/>
</dbReference>
<dbReference type="EMBL" id="JAIQZJ010000001">
    <property type="protein sequence ID" value="MBZ5737335.1"/>
    <property type="molecule type" value="Genomic_DNA"/>
</dbReference>
<evidence type="ECO:0000313" key="1">
    <source>
        <dbReference type="EMBL" id="MBZ5737335.1"/>
    </source>
</evidence>
<dbReference type="InterPro" id="IPR043777">
    <property type="entry name" value="DUF5719"/>
</dbReference>
<sequence>MSTPTPTPGRRSAARRTRLNVTTILAVVLPLASVLALLLVRADDDATASHPPTETTLSTATLVCPGPLDDDGLAITSAGDGVDGKVSVGLGDKATDATVGSGRVTTVDAAEGTAVTGTGDLAPGLVAGRTGGDELATAACLPPTAHEWFTGVGAGAGHRSTLELTNPDSGTALADITVLGSAGVVDAPRLRGVSVPGHSTVRLDLAQLIPRKGELALDLLTVRGRVGASLLDTFDRVGSAPMVRDWLPGQTEPEAHSLLMGLAPGSGPRTLVLANGGTDEARVSVKVVTPDSVFAPEGLKEVRVPPQTVKRVTLTSVLGDAIDDDALGLSITSTTPVTSTLRSQVRSDLSHAVPGAAISDAATTLLPEGSARGAGATTKTLALAGAVRAGTVTVESRAADGSTLDSTKVEITPGRGVSVELPATAVLVTITPAKTSVSGAVLVTRTDGATVAPLVVPVTSSLVPAVRPGLP</sequence>
<evidence type="ECO:0000313" key="2">
    <source>
        <dbReference type="Proteomes" id="UP000780875"/>
    </source>
</evidence>
<protein>
    <submittedName>
        <fullName evidence="1">DUF5719 family protein</fullName>
    </submittedName>
</protein>
<dbReference type="Proteomes" id="UP000780875">
    <property type="component" value="Unassembled WGS sequence"/>
</dbReference>
<reference evidence="1 2" key="1">
    <citation type="submission" date="2021-09" db="EMBL/GenBank/DDBJ databases">
        <title>Whole genome sequence of Nocardioides sp. GBK3QG-3.</title>
        <authorList>
            <person name="Tuo L."/>
        </authorList>
    </citation>
    <scope>NUCLEOTIDE SEQUENCE [LARGE SCALE GENOMIC DNA]</scope>
    <source>
        <strain evidence="1 2">GBK3QG-3</strain>
    </source>
</reference>
<organism evidence="1 2">
    <name type="scientific">Nocardioides mangrovi</name>
    <dbReference type="NCBI Taxonomy" id="2874580"/>
    <lineage>
        <taxon>Bacteria</taxon>
        <taxon>Bacillati</taxon>
        <taxon>Actinomycetota</taxon>
        <taxon>Actinomycetes</taxon>
        <taxon>Propionibacteriales</taxon>
        <taxon>Nocardioidaceae</taxon>
        <taxon>Nocardioides</taxon>
    </lineage>
</organism>
<name>A0ABS7U8N1_9ACTN</name>
<comment type="caution">
    <text evidence="1">The sequence shown here is derived from an EMBL/GenBank/DDBJ whole genome shotgun (WGS) entry which is preliminary data.</text>
</comment>
<proteinExistence type="predicted"/>
<dbReference type="RefSeq" id="WP_224121690.1">
    <property type="nucleotide sequence ID" value="NZ_JAIQZJ010000001.1"/>
</dbReference>
<keyword evidence="2" id="KW-1185">Reference proteome</keyword>